<gene>
    <name evidence="1" type="ORF">Dform_01842</name>
</gene>
<dbReference type="STRING" id="1839801.Dform_01842"/>
<organism evidence="1 2">
    <name type="scientific">Dehalogenimonas formicexedens</name>
    <dbReference type="NCBI Taxonomy" id="1839801"/>
    <lineage>
        <taxon>Bacteria</taxon>
        <taxon>Bacillati</taxon>
        <taxon>Chloroflexota</taxon>
        <taxon>Dehalococcoidia</taxon>
        <taxon>Dehalococcoidales</taxon>
        <taxon>Dehalococcoidaceae</taxon>
        <taxon>Dehalogenimonas</taxon>
    </lineage>
</organism>
<evidence type="ECO:0000313" key="2">
    <source>
        <dbReference type="Proteomes" id="UP000185934"/>
    </source>
</evidence>
<sequence>MDTEHNLQLAKMVEYLHHNTSTQDRVTLRNMSAVLDGRITRTAQLEGRTFIPSSSSRQHPPPVDMLGVVLGKSIEEFCWNHDPEIRYTGRRTAIDALTSCVAPNGEEYSFHYEVDRYTKHMVYVKRVAGVGFKTSAQETDELRRSAGLPLFKRRIRKVK</sequence>
<dbReference type="KEGG" id="dfo:Dform_01842"/>
<dbReference type="OrthoDB" id="171119at2"/>
<dbReference type="AlphaFoldDB" id="A0A1P8F9L2"/>
<accession>A0A1P8F9L2</accession>
<name>A0A1P8F9L2_9CHLR</name>
<keyword evidence="2" id="KW-1185">Reference proteome</keyword>
<reference evidence="2" key="1">
    <citation type="submission" date="2016-11" db="EMBL/GenBank/DDBJ databases">
        <title>Dehalogenimonas formicexedens sp. nov., a chlorinated alkane respiring bacterium isolated from contaminated groundwater.</title>
        <authorList>
            <person name="Key T.A."/>
            <person name="Bowman K.S."/>
            <person name="Lee I."/>
            <person name="Chun J."/>
            <person name="Albuquerque L."/>
            <person name="da Costa M.S."/>
            <person name="Rainey F.A."/>
            <person name="Moe W.M."/>
        </authorList>
    </citation>
    <scope>NUCLEOTIDE SEQUENCE [LARGE SCALE GENOMIC DNA]</scope>
    <source>
        <strain evidence="2">NSZ-14</strain>
    </source>
</reference>
<dbReference type="EMBL" id="CP018258">
    <property type="protein sequence ID" value="APV45161.1"/>
    <property type="molecule type" value="Genomic_DNA"/>
</dbReference>
<dbReference type="RefSeq" id="WP_076004742.1">
    <property type="nucleotide sequence ID" value="NZ_CP018258.1"/>
</dbReference>
<evidence type="ECO:0000313" key="1">
    <source>
        <dbReference type="EMBL" id="APV45161.1"/>
    </source>
</evidence>
<protein>
    <submittedName>
        <fullName evidence="1">Uncharacterized protein</fullName>
    </submittedName>
</protein>
<proteinExistence type="predicted"/>
<dbReference type="Proteomes" id="UP000185934">
    <property type="component" value="Chromosome"/>
</dbReference>